<comment type="caution">
    <text evidence="1">The sequence shown here is derived from an EMBL/GenBank/DDBJ whole genome shotgun (WGS) entry which is preliminary data.</text>
</comment>
<dbReference type="EMBL" id="CM051396">
    <property type="protein sequence ID" value="KAJ4722797.1"/>
    <property type="molecule type" value="Genomic_DNA"/>
</dbReference>
<keyword evidence="2" id="KW-1185">Reference proteome</keyword>
<name>A0ACC1YG79_MELAZ</name>
<evidence type="ECO:0000313" key="1">
    <source>
        <dbReference type="EMBL" id="KAJ4722797.1"/>
    </source>
</evidence>
<sequence length="102" mass="11080">MSSNQGKKRLTDGSEVGLLSKLTRTVSDSPIVAYTKRTASDATYVSKKLLKSTGKAAWIAGTTFLILVVPLIIEMDREQQFNDLELQQQSLLGAPPVVSAQK</sequence>
<reference evidence="1 2" key="1">
    <citation type="journal article" date="2023" name="Science">
        <title>Complex scaffold remodeling in plant triterpene biosynthesis.</title>
        <authorList>
            <person name="De La Pena R."/>
            <person name="Hodgson H."/>
            <person name="Liu J.C."/>
            <person name="Stephenson M.J."/>
            <person name="Martin A.C."/>
            <person name="Owen C."/>
            <person name="Harkess A."/>
            <person name="Leebens-Mack J."/>
            <person name="Jimenez L.E."/>
            <person name="Osbourn A."/>
            <person name="Sattely E.S."/>
        </authorList>
    </citation>
    <scope>NUCLEOTIDE SEQUENCE [LARGE SCALE GENOMIC DNA]</scope>
    <source>
        <strain evidence="2">cv. JPN11</strain>
        <tissue evidence="1">Leaf</tissue>
    </source>
</reference>
<protein>
    <submittedName>
        <fullName evidence="1">Mitochondrial import receptor subunit TOM9-2-like</fullName>
    </submittedName>
</protein>
<evidence type="ECO:0000313" key="2">
    <source>
        <dbReference type="Proteomes" id="UP001164539"/>
    </source>
</evidence>
<proteinExistence type="predicted"/>
<gene>
    <name evidence="1" type="ORF">OWV82_006239</name>
</gene>
<dbReference type="Proteomes" id="UP001164539">
    <property type="component" value="Chromosome 3"/>
</dbReference>
<accession>A0ACC1YG79</accession>
<organism evidence="1 2">
    <name type="scientific">Melia azedarach</name>
    <name type="common">Chinaberry tree</name>
    <dbReference type="NCBI Taxonomy" id="155640"/>
    <lineage>
        <taxon>Eukaryota</taxon>
        <taxon>Viridiplantae</taxon>
        <taxon>Streptophyta</taxon>
        <taxon>Embryophyta</taxon>
        <taxon>Tracheophyta</taxon>
        <taxon>Spermatophyta</taxon>
        <taxon>Magnoliopsida</taxon>
        <taxon>eudicotyledons</taxon>
        <taxon>Gunneridae</taxon>
        <taxon>Pentapetalae</taxon>
        <taxon>rosids</taxon>
        <taxon>malvids</taxon>
        <taxon>Sapindales</taxon>
        <taxon>Meliaceae</taxon>
        <taxon>Melia</taxon>
    </lineage>
</organism>